<feature type="repeat" description="WD" evidence="6">
    <location>
        <begin position="243"/>
        <end position="284"/>
    </location>
</feature>
<dbReference type="GO" id="GO:0006364">
    <property type="term" value="P:rRNA processing"/>
    <property type="evidence" value="ECO:0007669"/>
    <property type="project" value="UniProtKB-KW"/>
</dbReference>
<dbReference type="InterPro" id="IPR018983">
    <property type="entry name" value="U3_snoRNA-assocProt_15_C"/>
</dbReference>
<dbReference type="Gene3D" id="2.130.10.10">
    <property type="entry name" value="YVTN repeat-like/Quinoprotein amine dehydrogenase"/>
    <property type="match status" value="2"/>
</dbReference>
<keyword evidence="2" id="KW-0698">rRNA processing</keyword>
<dbReference type="RefSeq" id="XP_040746852.1">
    <property type="nucleotide sequence ID" value="XM_040884032.1"/>
</dbReference>
<protein>
    <submittedName>
        <fullName evidence="8">WD40 repeat-like protein</fullName>
    </submittedName>
</protein>
<dbReference type="PANTHER" id="PTHR19924:SF26">
    <property type="entry name" value="U3 SMALL NUCLEOLAR RNA-ASSOCIATED PROTEIN 15 HOMOLOG"/>
    <property type="match status" value="1"/>
</dbReference>
<evidence type="ECO:0000256" key="6">
    <source>
        <dbReference type="PROSITE-ProRule" id="PRU00221"/>
    </source>
</evidence>
<dbReference type="SMART" id="SM00320">
    <property type="entry name" value="WD40"/>
    <property type="match status" value="7"/>
</dbReference>
<dbReference type="OrthoDB" id="431715at2759"/>
<dbReference type="PROSITE" id="PS50082">
    <property type="entry name" value="WD_REPEATS_2"/>
    <property type="match status" value="3"/>
</dbReference>
<sequence>MEFKPTGATRVAKTIKRTLPEAGYWKRFQSQVMVKEYGMVTSVEFSPIKPHDLVVTASTRLQIYNGRTGQLTRSVTRFTSPAHSGSFRSDGKLLVAGDDSNLVQVFDGNSRAILRTFKGHTDPVHVTKFLPNKVNVMSGSDDKTVRIWDIPSQAAVNTFEDHTDYVRSGAVFADNPNLVATGSYDHTVKIWDLRANQCTTTIEIEDPVEDVLVFPGGGMLAVSGGPNVHIYDMLMGGRYMTTLGNHEKTVTAMCLDSSGGRLLAGSLDHHVKIYDVQNFKMVYNLNYPAPILSLALSPDDTMLAVGMTSGVFSLRRRAVTAKEQALKQREQKQPLPGSKAYFLRGQSNKGADDDLRIEHRRRRGLADYDQFLRKFQYAKALDAVLSNNRAGLTVVSLLQELMHRDGLTAALAGRDELTLEPILRFLAKHIDNPRYTNVLATVAESLFSIYGDLLSQSSTLAELLMRVRAKTRTEIKLHQEMEMLLGTMDMLMS</sequence>
<dbReference type="CDD" id="cd00200">
    <property type="entry name" value="WD40"/>
    <property type="match status" value="1"/>
</dbReference>
<dbReference type="PANTHER" id="PTHR19924">
    <property type="entry name" value="UTP15 U3 SMALL NUCLEOLAR RNA-ASSOCIATED PROTEIN 15 FAMILY MEMBER"/>
    <property type="match status" value="1"/>
</dbReference>
<dbReference type="GO" id="GO:0045943">
    <property type="term" value="P:positive regulation of transcription by RNA polymerase I"/>
    <property type="evidence" value="ECO:0007669"/>
    <property type="project" value="TreeGrafter"/>
</dbReference>
<dbReference type="InterPro" id="IPR020472">
    <property type="entry name" value="WD40_PAC1"/>
</dbReference>
<evidence type="ECO:0000259" key="7">
    <source>
        <dbReference type="Pfam" id="PF09384"/>
    </source>
</evidence>
<accession>A0A1Y1WJ83</accession>
<evidence type="ECO:0000256" key="4">
    <source>
        <dbReference type="ARBA" id="ARBA00022737"/>
    </source>
</evidence>
<dbReference type="InterPro" id="IPR019775">
    <property type="entry name" value="WD40_repeat_CS"/>
</dbReference>
<dbReference type="InterPro" id="IPR015943">
    <property type="entry name" value="WD40/YVTN_repeat-like_dom_sf"/>
</dbReference>
<dbReference type="PROSITE" id="PS50294">
    <property type="entry name" value="WD_REPEATS_REGION"/>
    <property type="match status" value="3"/>
</dbReference>
<reference evidence="8 9" key="1">
    <citation type="submission" date="2016-07" db="EMBL/GenBank/DDBJ databases">
        <title>Pervasive Adenine N6-methylation of Active Genes in Fungi.</title>
        <authorList>
            <consortium name="DOE Joint Genome Institute"/>
            <person name="Mondo S.J."/>
            <person name="Dannebaum R.O."/>
            <person name="Kuo R.C."/>
            <person name="Labutti K."/>
            <person name="Haridas S."/>
            <person name="Kuo A."/>
            <person name="Salamov A."/>
            <person name="Ahrendt S.R."/>
            <person name="Lipzen A."/>
            <person name="Sullivan W."/>
            <person name="Andreopoulos W.B."/>
            <person name="Clum A."/>
            <person name="Lindquist E."/>
            <person name="Daum C."/>
            <person name="Ramamoorthy G.K."/>
            <person name="Gryganskyi A."/>
            <person name="Culley D."/>
            <person name="Magnuson J.K."/>
            <person name="James T.Y."/>
            <person name="O'Malley M.A."/>
            <person name="Stajich J.E."/>
            <person name="Spatafora J.W."/>
            <person name="Visel A."/>
            <person name="Grigoriev I.V."/>
        </authorList>
    </citation>
    <scope>NUCLEOTIDE SEQUENCE [LARGE SCALE GENOMIC DNA]</scope>
    <source>
        <strain evidence="8 9">ATCC 12442</strain>
    </source>
</reference>
<keyword evidence="9" id="KW-1185">Reference proteome</keyword>
<comment type="subcellular location">
    <subcellularLocation>
        <location evidence="1">Nucleus</location>
        <location evidence="1">Nucleolus</location>
    </subcellularLocation>
</comment>
<proteinExistence type="predicted"/>
<dbReference type="PROSITE" id="PS00678">
    <property type="entry name" value="WD_REPEATS_1"/>
    <property type="match status" value="2"/>
</dbReference>
<dbReference type="AlphaFoldDB" id="A0A1Y1WJ83"/>
<evidence type="ECO:0000256" key="5">
    <source>
        <dbReference type="ARBA" id="ARBA00023242"/>
    </source>
</evidence>
<gene>
    <name evidence="8" type="ORF">DL89DRAFT_203565</name>
</gene>
<dbReference type="PRINTS" id="PR00320">
    <property type="entry name" value="GPROTEINBRPT"/>
</dbReference>
<feature type="non-terminal residue" evidence="8">
    <location>
        <position position="493"/>
    </location>
</feature>
<evidence type="ECO:0000256" key="2">
    <source>
        <dbReference type="ARBA" id="ARBA00022552"/>
    </source>
</evidence>
<feature type="repeat" description="WD" evidence="6">
    <location>
        <begin position="159"/>
        <end position="201"/>
    </location>
</feature>
<keyword evidence="4" id="KW-0677">Repeat</keyword>
<keyword evidence="5" id="KW-0539">Nucleus</keyword>
<dbReference type="GO" id="GO:0005730">
    <property type="term" value="C:nucleolus"/>
    <property type="evidence" value="ECO:0007669"/>
    <property type="project" value="UniProtKB-SubCell"/>
</dbReference>
<dbReference type="InterPro" id="IPR001680">
    <property type="entry name" value="WD40_rpt"/>
</dbReference>
<dbReference type="Pfam" id="PF09384">
    <property type="entry name" value="UTP15_C"/>
    <property type="match status" value="1"/>
</dbReference>
<organism evidence="8 9">
    <name type="scientific">Linderina pennispora</name>
    <dbReference type="NCBI Taxonomy" id="61395"/>
    <lineage>
        <taxon>Eukaryota</taxon>
        <taxon>Fungi</taxon>
        <taxon>Fungi incertae sedis</taxon>
        <taxon>Zoopagomycota</taxon>
        <taxon>Kickxellomycotina</taxon>
        <taxon>Kickxellomycetes</taxon>
        <taxon>Kickxellales</taxon>
        <taxon>Kickxellaceae</taxon>
        <taxon>Linderina</taxon>
    </lineage>
</organism>
<evidence type="ECO:0000256" key="3">
    <source>
        <dbReference type="ARBA" id="ARBA00022574"/>
    </source>
</evidence>
<dbReference type="STRING" id="61395.A0A1Y1WJ83"/>
<keyword evidence="3 6" id="KW-0853">WD repeat</keyword>
<dbReference type="InterPro" id="IPR036322">
    <property type="entry name" value="WD40_repeat_dom_sf"/>
</dbReference>
<feature type="repeat" description="WD" evidence="6">
    <location>
        <begin position="117"/>
        <end position="158"/>
    </location>
</feature>
<evidence type="ECO:0000256" key="1">
    <source>
        <dbReference type="ARBA" id="ARBA00004604"/>
    </source>
</evidence>
<feature type="domain" description="U3 small nucleolar RNA-associated protein 15 C-terminal" evidence="7">
    <location>
        <begin position="348"/>
        <end position="491"/>
    </location>
</feature>
<dbReference type="GeneID" id="63800680"/>
<comment type="caution">
    <text evidence="8">The sequence shown here is derived from an EMBL/GenBank/DDBJ whole genome shotgun (WGS) entry which is preliminary data.</text>
</comment>
<evidence type="ECO:0000313" key="9">
    <source>
        <dbReference type="Proteomes" id="UP000193922"/>
    </source>
</evidence>
<evidence type="ECO:0000313" key="8">
    <source>
        <dbReference type="EMBL" id="ORX73641.1"/>
    </source>
</evidence>
<dbReference type="Proteomes" id="UP000193922">
    <property type="component" value="Unassembled WGS sequence"/>
</dbReference>
<dbReference type="Pfam" id="PF00400">
    <property type="entry name" value="WD40"/>
    <property type="match status" value="3"/>
</dbReference>
<name>A0A1Y1WJ83_9FUNG</name>
<dbReference type="EMBL" id="MCFD01000001">
    <property type="protein sequence ID" value="ORX73641.1"/>
    <property type="molecule type" value="Genomic_DNA"/>
</dbReference>
<dbReference type="SUPFAM" id="SSF50978">
    <property type="entry name" value="WD40 repeat-like"/>
    <property type="match status" value="1"/>
</dbReference>